<dbReference type="SMART" id="SM01002">
    <property type="entry name" value="AlaDh_PNT_C"/>
    <property type="match status" value="1"/>
</dbReference>
<gene>
    <name evidence="14" type="ORF">GCM10010448_52900</name>
</gene>
<evidence type="ECO:0000259" key="13">
    <source>
        <dbReference type="SMART" id="SM01003"/>
    </source>
</evidence>
<dbReference type="PANTHER" id="PTHR11133:SF23">
    <property type="entry name" value="SACCHAROPINE DEHYDROGENASE [NAD(+), L-LYSINE-FORMING]"/>
    <property type="match status" value="1"/>
</dbReference>
<comment type="similarity">
    <text evidence="2">Belongs to the AlaDH/PNT family.</text>
</comment>
<feature type="domain" description="Alanine dehydrogenase/pyridine nucleotide transhydrogenase NAD(H)-binding" evidence="12">
    <location>
        <begin position="170"/>
        <end position="279"/>
    </location>
</feature>
<dbReference type="InterPro" id="IPR007698">
    <property type="entry name" value="AlaDH/PNT_NAD(H)-bd"/>
</dbReference>
<keyword evidence="6" id="KW-0028">Amino-acid biosynthesis</keyword>
<evidence type="ECO:0000259" key="12">
    <source>
        <dbReference type="SMART" id="SM01002"/>
    </source>
</evidence>
<evidence type="ECO:0000256" key="2">
    <source>
        <dbReference type="ARBA" id="ARBA00005689"/>
    </source>
</evidence>
<keyword evidence="8" id="KW-0520">NAD</keyword>
<reference evidence="15" key="1">
    <citation type="journal article" date="2019" name="Int. J. Syst. Evol. Microbiol.">
        <title>The Global Catalogue of Microorganisms (GCM) 10K type strain sequencing project: providing services to taxonomists for standard genome sequencing and annotation.</title>
        <authorList>
            <consortium name="The Broad Institute Genomics Platform"/>
            <consortium name="The Broad Institute Genome Sequencing Center for Infectious Disease"/>
            <person name="Wu L."/>
            <person name="Ma J."/>
        </authorList>
    </citation>
    <scope>NUCLEOTIDE SEQUENCE [LARGE SCALE GENOMIC DNA]</scope>
    <source>
        <strain evidence="15">JCM 9091</strain>
    </source>
</reference>
<dbReference type="PANTHER" id="PTHR11133">
    <property type="entry name" value="SACCHAROPINE DEHYDROGENASE"/>
    <property type="match status" value="1"/>
</dbReference>
<dbReference type="EMBL" id="BAAAUF010000050">
    <property type="protein sequence ID" value="GAA3062961.1"/>
    <property type="molecule type" value="Genomic_DNA"/>
</dbReference>
<evidence type="ECO:0000256" key="11">
    <source>
        <dbReference type="ARBA" id="ARBA00047860"/>
    </source>
</evidence>
<dbReference type="Pfam" id="PF01262">
    <property type="entry name" value="AlaDh_PNT_C"/>
    <property type="match status" value="1"/>
</dbReference>
<dbReference type="RefSeq" id="WP_234516987.1">
    <property type="nucleotide sequence ID" value="NZ_BAAAUF010000050.1"/>
</dbReference>
<evidence type="ECO:0000256" key="8">
    <source>
        <dbReference type="ARBA" id="ARBA00023027"/>
    </source>
</evidence>
<dbReference type="InterPro" id="IPR036291">
    <property type="entry name" value="NAD(P)-bd_dom_sf"/>
</dbReference>
<dbReference type="Proteomes" id="UP001501532">
    <property type="component" value="Unassembled WGS sequence"/>
</dbReference>
<comment type="catalytic activity">
    <reaction evidence="11">
        <text>L-saccharopine + NAD(+) + H2O = L-lysine + 2-oxoglutarate + NADH + H(+)</text>
        <dbReference type="Rhea" id="RHEA:12440"/>
        <dbReference type="ChEBI" id="CHEBI:15377"/>
        <dbReference type="ChEBI" id="CHEBI:15378"/>
        <dbReference type="ChEBI" id="CHEBI:16810"/>
        <dbReference type="ChEBI" id="CHEBI:32551"/>
        <dbReference type="ChEBI" id="CHEBI:57540"/>
        <dbReference type="ChEBI" id="CHEBI:57945"/>
        <dbReference type="ChEBI" id="CHEBI:57951"/>
        <dbReference type="EC" id="1.5.1.7"/>
    </reaction>
</comment>
<keyword evidence="9" id="KW-1015">Disulfide bond</keyword>
<comment type="caution">
    <text evidence="14">The sequence shown here is derived from an EMBL/GenBank/DDBJ whole genome shotgun (WGS) entry which is preliminary data.</text>
</comment>
<dbReference type="PIRSF" id="PIRSF018250">
    <property type="entry name" value="Saccharopine_DH_Lys"/>
    <property type="match status" value="1"/>
</dbReference>
<organism evidence="14 15">
    <name type="scientific">Streptomyces glomeratus</name>
    <dbReference type="NCBI Taxonomy" id="284452"/>
    <lineage>
        <taxon>Bacteria</taxon>
        <taxon>Bacillati</taxon>
        <taxon>Actinomycetota</taxon>
        <taxon>Actinomycetes</taxon>
        <taxon>Kitasatosporales</taxon>
        <taxon>Streptomycetaceae</taxon>
        <taxon>Streptomyces</taxon>
    </lineage>
</organism>
<protein>
    <recommendedName>
        <fullName evidence="5">Saccharopine dehydrogenase [NAD(+), L-lysine-forming]</fullName>
        <ecNumber evidence="4">1.5.1.7</ecNumber>
    </recommendedName>
    <alternativeName>
        <fullName evidence="10">Lysine--2-oxoglutarate reductase</fullName>
    </alternativeName>
</protein>
<dbReference type="SUPFAM" id="SSF52283">
    <property type="entry name" value="Formate/glycerate dehydrogenase catalytic domain-like"/>
    <property type="match status" value="1"/>
</dbReference>
<accession>A0ABP6LYG5</accession>
<proteinExistence type="inferred from homology"/>
<dbReference type="Gene3D" id="3.40.50.720">
    <property type="entry name" value="NAD(P)-binding Rossmann-like Domain"/>
    <property type="match status" value="2"/>
</dbReference>
<comment type="pathway">
    <text evidence="1">Amino-acid biosynthesis; L-lysine biosynthesis via AAA pathway; L-lysine from L-alpha-aminoadipate (fungal route): step 3/3.</text>
</comment>
<dbReference type="SUPFAM" id="SSF51735">
    <property type="entry name" value="NAD(P)-binding Rossmann-fold domains"/>
    <property type="match status" value="1"/>
</dbReference>
<dbReference type="CDD" id="cd12188">
    <property type="entry name" value="SDH"/>
    <property type="match status" value="1"/>
</dbReference>
<evidence type="ECO:0000256" key="1">
    <source>
        <dbReference type="ARBA" id="ARBA00004884"/>
    </source>
</evidence>
<feature type="domain" description="Alanine dehydrogenase/pyridine nucleotide transhydrogenase N-terminal" evidence="13">
    <location>
        <begin position="8"/>
        <end position="142"/>
    </location>
</feature>
<dbReference type="InterPro" id="IPR027281">
    <property type="entry name" value="Lys1"/>
</dbReference>
<dbReference type="SMART" id="SM01003">
    <property type="entry name" value="AlaDh_PNT_N"/>
    <property type="match status" value="1"/>
</dbReference>
<evidence type="ECO:0000256" key="5">
    <source>
        <dbReference type="ARBA" id="ARBA00021221"/>
    </source>
</evidence>
<dbReference type="Pfam" id="PF05222">
    <property type="entry name" value="AlaDh_PNT_N"/>
    <property type="match status" value="1"/>
</dbReference>
<comment type="subunit">
    <text evidence="3">Monomer.</text>
</comment>
<evidence type="ECO:0000256" key="9">
    <source>
        <dbReference type="ARBA" id="ARBA00023157"/>
    </source>
</evidence>
<dbReference type="InterPro" id="IPR051168">
    <property type="entry name" value="AASS"/>
</dbReference>
<keyword evidence="7" id="KW-0560">Oxidoreductase</keyword>
<sequence length="375" mass="39930">MSDLPRLWLRHESRPTERRAPLVPRDAARLVSQGVQITVEESPQRVFPLAEYVRAGCATAPAGSWTGAPEDHHVLGLKELAALPGPLRHRHVYFGHAYKGQPGARELLGRFTAGGGALLDLEYLTDDHGRRLAAFGYWAGYLGAALAVLHRRGTLQAPLRSLDRAELDALLRDGRGGGTALVIGALGRSGRGACDALTTAGITPVRWDLAETRTLDRQALLGHDILVNTVLVTRRVRPFLTPADLDAPGRRLSVVVDVTCDVGSDCNVLPVYDAVTDWAQPVRRLRGGDSPLDLIAIDNLPSLLPAEASSDFSAELWPHLADLGADASPWPRCLRAFAEAVAREAAGSGAQGAEAVSAAAADTHGAGRGEGVRVR</sequence>
<evidence type="ECO:0000313" key="14">
    <source>
        <dbReference type="EMBL" id="GAA3062961.1"/>
    </source>
</evidence>
<evidence type="ECO:0000256" key="6">
    <source>
        <dbReference type="ARBA" id="ARBA00022605"/>
    </source>
</evidence>
<keyword evidence="15" id="KW-1185">Reference proteome</keyword>
<evidence type="ECO:0000256" key="3">
    <source>
        <dbReference type="ARBA" id="ARBA00011245"/>
    </source>
</evidence>
<evidence type="ECO:0000313" key="15">
    <source>
        <dbReference type="Proteomes" id="UP001501532"/>
    </source>
</evidence>
<evidence type="ECO:0000256" key="7">
    <source>
        <dbReference type="ARBA" id="ARBA00023002"/>
    </source>
</evidence>
<name>A0ABP6LYG5_9ACTN</name>
<dbReference type="InterPro" id="IPR007886">
    <property type="entry name" value="AlaDH/PNT_N"/>
</dbReference>
<dbReference type="EC" id="1.5.1.7" evidence="4"/>
<evidence type="ECO:0000256" key="4">
    <source>
        <dbReference type="ARBA" id="ARBA00012847"/>
    </source>
</evidence>
<evidence type="ECO:0000256" key="10">
    <source>
        <dbReference type="ARBA" id="ARBA00033228"/>
    </source>
</evidence>